<feature type="region of interest" description="Disordered" evidence="4">
    <location>
        <begin position="274"/>
        <end position="308"/>
    </location>
</feature>
<dbReference type="Pfam" id="PF13704">
    <property type="entry name" value="Glyco_tranf_2_4"/>
    <property type="match status" value="1"/>
</dbReference>
<dbReference type="RefSeq" id="WP_184563815.1">
    <property type="nucleotide sequence ID" value="NZ_JACIEI010000003.1"/>
</dbReference>
<organism evidence="5 6">
    <name type="scientific">Sulfitobacter undariae</name>
    <dbReference type="NCBI Taxonomy" id="1563671"/>
    <lineage>
        <taxon>Bacteria</taxon>
        <taxon>Pseudomonadati</taxon>
        <taxon>Pseudomonadota</taxon>
        <taxon>Alphaproteobacteria</taxon>
        <taxon>Rhodobacterales</taxon>
        <taxon>Roseobacteraceae</taxon>
        <taxon>Sulfitobacter</taxon>
    </lineage>
</organism>
<protein>
    <recommendedName>
        <fullName evidence="7">Glycosyl transferase family 2</fullName>
    </recommendedName>
</protein>
<evidence type="ECO:0000256" key="1">
    <source>
        <dbReference type="ARBA" id="ARBA00004167"/>
    </source>
</evidence>
<dbReference type="EMBL" id="JACIEI010000003">
    <property type="protein sequence ID" value="MBB3993577.1"/>
    <property type="molecule type" value="Genomic_DNA"/>
</dbReference>
<sequence length="642" mass="73617">MIQLPTMATLWIGDRLSWLEQLSLKSFVDAGHETILYSYEKITNAPSGVTVCDARDIFPESEITSRKGAKKPPIHVDIWQLHLMQQTDYIWFNADVLCVKPFDFESPFVFGFDKQNQVGNAVLRLPSDSATLKALLKFTSDPDTTAPWLNPEQQLELEKIKDRGDPIHLSEQSWELTGPHVLNHYLKEMGEWEHALSQSAFYPIAFKDRNKMIRKKFDIEKDFLTPDTYAVNMWARRMKPRLEEAENNHPGPNSYMDLALTRHKVVPSEAPIDAKENASKADEGDIAPKAPVQPLADTTTKTERKSVHNWPLPNPRVLAVTCMKDEGPFILEWLAWNRAIGVTDFVIFTNHCSDGTVEILDRLEAMGEVTHLPNPALATEATNFQPLALKWMHHLRAYREADFVISMDVDEFINIQLGVGCLTDLFTAIGPFDALSISEINHGSNNLIDFETGWVKDQFPRHETLKPGLRKSRRGVKTITRLSDKLQEIRNHRPDFKNDASVVWLNGSGQQTDVWHADASVNGVDVRGTYDLVSLEHYALRSLNSFFMKMIRGDVVVADKPASQRYWRQRNSNDNMSSSYNPEADKAARAYHRDRYETDEKLMELQRHACEYHKNKIREIIKLPEIIERHNWIMDEAWDAKS</sequence>
<dbReference type="GO" id="GO:0005737">
    <property type="term" value="C:cytoplasm"/>
    <property type="evidence" value="ECO:0007669"/>
    <property type="project" value="TreeGrafter"/>
</dbReference>
<evidence type="ECO:0000256" key="2">
    <source>
        <dbReference type="ARBA" id="ARBA00022692"/>
    </source>
</evidence>
<reference evidence="5 6" key="1">
    <citation type="submission" date="2020-08" db="EMBL/GenBank/DDBJ databases">
        <title>Genomic Encyclopedia of Type Strains, Phase IV (KMG-IV): sequencing the most valuable type-strain genomes for metagenomic binning, comparative biology and taxonomic classification.</title>
        <authorList>
            <person name="Goeker M."/>
        </authorList>
    </citation>
    <scope>NUCLEOTIDE SEQUENCE [LARGE SCALE GENOMIC DNA]</scope>
    <source>
        <strain evidence="5 6">DSM 102234</strain>
    </source>
</reference>
<dbReference type="GO" id="GO:0016020">
    <property type="term" value="C:membrane"/>
    <property type="evidence" value="ECO:0007669"/>
    <property type="project" value="UniProtKB-SubCell"/>
</dbReference>
<evidence type="ECO:0000256" key="4">
    <source>
        <dbReference type="SAM" id="MobiDB-lite"/>
    </source>
</evidence>
<feature type="compositionally biased region" description="Basic and acidic residues" evidence="4">
    <location>
        <begin position="274"/>
        <end position="283"/>
    </location>
</feature>
<dbReference type="Proteomes" id="UP000530268">
    <property type="component" value="Unassembled WGS sequence"/>
</dbReference>
<gene>
    <name evidence="5" type="ORF">GGR95_001208</name>
</gene>
<evidence type="ECO:0000313" key="5">
    <source>
        <dbReference type="EMBL" id="MBB3993577.1"/>
    </source>
</evidence>
<comment type="subcellular location">
    <subcellularLocation>
        <location evidence="1">Membrane</location>
        <topology evidence="1">Single-pass membrane protein</topology>
    </subcellularLocation>
</comment>
<proteinExistence type="predicted"/>
<evidence type="ECO:0000313" key="6">
    <source>
        <dbReference type="Proteomes" id="UP000530268"/>
    </source>
</evidence>
<dbReference type="PANTHER" id="PTHR21461:SF69">
    <property type="entry name" value="GLYCOSYLTRANSFERASE FAMILY 92 PROTEIN"/>
    <property type="match status" value="1"/>
</dbReference>
<keyword evidence="6" id="KW-1185">Reference proteome</keyword>
<dbReference type="AlphaFoldDB" id="A0A7W6E2I1"/>
<keyword evidence="2" id="KW-0812">Transmembrane</keyword>
<keyword evidence="3" id="KW-1133">Transmembrane helix</keyword>
<comment type="caution">
    <text evidence="5">The sequence shown here is derived from an EMBL/GenBank/DDBJ whole genome shotgun (WGS) entry which is preliminary data.</text>
</comment>
<dbReference type="GO" id="GO:0016757">
    <property type="term" value="F:glycosyltransferase activity"/>
    <property type="evidence" value="ECO:0007669"/>
    <property type="project" value="TreeGrafter"/>
</dbReference>
<name>A0A7W6E2I1_9RHOB</name>
<evidence type="ECO:0008006" key="7">
    <source>
        <dbReference type="Google" id="ProtNLM"/>
    </source>
</evidence>
<dbReference type="PANTHER" id="PTHR21461">
    <property type="entry name" value="GLYCOSYLTRANSFERASE FAMILY 92 PROTEIN"/>
    <property type="match status" value="1"/>
</dbReference>
<accession>A0A7W6E2I1</accession>
<evidence type="ECO:0000256" key="3">
    <source>
        <dbReference type="ARBA" id="ARBA00022989"/>
    </source>
</evidence>
<keyword evidence="3" id="KW-0472">Membrane</keyword>